<evidence type="ECO:0000313" key="2">
    <source>
        <dbReference type="Proteomes" id="UP001501433"/>
    </source>
</evidence>
<evidence type="ECO:0000313" key="1">
    <source>
        <dbReference type="EMBL" id="GAA4801801.1"/>
    </source>
</evidence>
<proteinExistence type="predicted"/>
<gene>
    <name evidence="1" type="ORF">GCM10023330_04710</name>
</gene>
<organism evidence="1 2">
    <name type="scientific">Litoribaculum gwangyangense</name>
    <dbReference type="NCBI Taxonomy" id="1130722"/>
    <lineage>
        <taxon>Bacteria</taxon>
        <taxon>Pseudomonadati</taxon>
        <taxon>Bacteroidota</taxon>
        <taxon>Flavobacteriia</taxon>
        <taxon>Flavobacteriales</taxon>
        <taxon>Flavobacteriaceae</taxon>
        <taxon>Litoribaculum</taxon>
    </lineage>
</organism>
<dbReference type="Proteomes" id="UP001501433">
    <property type="component" value="Unassembled WGS sequence"/>
</dbReference>
<protein>
    <submittedName>
        <fullName evidence="1">Uncharacterized protein</fullName>
    </submittedName>
</protein>
<name>A0ABP9BX35_9FLAO</name>
<keyword evidence="2" id="KW-1185">Reference proteome</keyword>
<sequence>MKFKLNKQELNKFYNWKKQLTELETVDVWGQEFQYEFIFQPTGLGVIKIVRRTDGEEINLTDFSNW</sequence>
<comment type="caution">
    <text evidence="1">The sequence shown here is derived from an EMBL/GenBank/DDBJ whole genome shotgun (WGS) entry which is preliminary data.</text>
</comment>
<reference evidence="2" key="1">
    <citation type="journal article" date="2019" name="Int. J. Syst. Evol. Microbiol.">
        <title>The Global Catalogue of Microorganisms (GCM) 10K type strain sequencing project: providing services to taxonomists for standard genome sequencing and annotation.</title>
        <authorList>
            <consortium name="The Broad Institute Genomics Platform"/>
            <consortium name="The Broad Institute Genome Sequencing Center for Infectious Disease"/>
            <person name="Wu L."/>
            <person name="Ma J."/>
        </authorList>
    </citation>
    <scope>NUCLEOTIDE SEQUENCE [LARGE SCALE GENOMIC DNA]</scope>
    <source>
        <strain evidence="2">JCM 18325</strain>
    </source>
</reference>
<dbReference type="RefSeq" id="WP_345275325.1">
    <property type="nucleotide sequence ID" value="NZ_BAABJW010000001.1"/>
</dbReference>
<accession>A0ABP9BX35</accession>
<dbReference type="EMBL" id="BAABJW010000001">
    <property type="protein sequence ID" value="GAA4801801.1"/>
    <property type="molecule type" value="Genomic_DNA"/>
</dbReference>